<keyword evidence="2" id="KW-1185">Reference proteome</keyword>
<sequence>AKGLANITDLPTHPLFVVKNSSKKNAKSNSELFFSNSLQTLTNMNNLFPNNSFINPFQIFASFFQPPQFLQPSQFTNSQIAFFSSQVLTMLDFLKNLDIHEGQVDTEEAFIHYLPGFQ</sequence>
<dbReference type="Proteomes" id="UP001153678">
    <property type="component" value="Unassembled WGS sequence"/>
</dbReference>
<dbReference type="AlphaFoldDB" id="A0A9W4T9P2"/>
<organism evidence="1 2">
    <name type="scientific">Funneliformis geosporum</name>
    <dbReference type="NCBI Taxonomy" id="1117311"/>
    <lineage>
        <taxon>Eukaryota</taxon>
        <taxon>Fungi</taxon>
        <taxon>Fungi incertae sedis</taxon>
        <taxon>Mucoromycota</taxon>
        <taxon>Glomeromycotina</taxon>
        <taxon>Glomeromycetes</taxon>
        <taxon>Glomerales</taxon>
        <taxon>Glomeraceae</taxon>
        <taxon>Funneliformis</taxon>
    </lineage>
</organism>
<protein>
    <submittedName>
        <fullName evidence="1">16018_t:CDS:1</fullName>
    </submittedName>
</protein>
<reference evidence="1" key="1">
    <citation type="submission" date="2022-08" db="EMBL/GenBank/DDBJ databases">
        <authorList>
            <person name="Kallberg Y."/>
            <person name="Tangrot J."/>
            <person name="Rosling A."/>
        </authorList>
    </citation>
    <scope>NUCLEOTIDE SEQUENCE</scope>
    <source>
        <strain evidence="1">Wild A</strain>
    </source>
</reference>
<feature type="non-terminal residue" evidence="1">
    <location>
        <position position="118"/>
    </location>
</feature>
<proteinExistence type="predicted"/>
<feature type="non-terminal residue" evidence="1">
    <location>
        <position position="1"/>
    </location>
</feature>
<evidence type="ECO:0000313" key="1">
    <source>
        <dbReference type="EMBL" id="CAI2195570.1"/>
    </source>
</evidence>
<accession>A0A9W4T9P2</accession>
<comment type="caution">
    <text evidence="1">The sequence shown here is derived from an EMBL/GenBank/DDBJ whole genome shotgun (WGS) entry which is preliminary data.</text>
</comment>
<gene>
    <name evidence="1" type="ORF">FWILDA_LOCUS17143</name>
</gene>
<name>A0A9W4T9P2_9GLOM</name>
<dbReference type="EMBL" id="CAMKVN010012650">
    <property type="protein sequence ID" value="CAI2195570.1"/>
    <property type="molecule type" value="Genomic_DNA"/>
</dbReference>
<evidence type="ECO:0000313" key="2">
    <source>
        <dbReference type="Proteomes" id="UP001153678"/>
    </source>
</evidence>